<feature type="transmembrane region" description="Helical" evidence="1">
    <location>
        <begin position="231"/>
        <end position="251"/>
    </location>
</feature>
<feature type="transmembrane region" description="Helical" evidence="1">
    <location>
        <begin position="295"/>
        <end position="314"/>
    </location>
</feature>
<dbReference type="PANTHER" id="PTHR38454:SF1">
    <property type="entry name" value="INTEGRAL MEMBRANE PROTEIN"/>
    <property type="match status" value="1"/>
</dbReference>
<evidence type="ECO:0000313" key="2">
    <source>
        <dbReference type="EMBL" id="KRL53232.1"/>
    </source>
</evidence>
<feature type="transmembrane region" description="Helical" evidence="1">
    <location>
        <begin position="413"/>
        <end position="430"/>
    </location>
</feature>
<feature type="transmembrane region" description="Helical" evidence="1">
    <location>
        <begin position="12"/>
        <end position="35"/>
    </location>
</feature>
<dbReference type="PANTHER" id="PTHR38454">
    <property type="entry name" value="INTEGRAL MEMBRANE PROTEIN-RELATED"/>
    <property type="match status" value="1"/>
</dbReference>
<protein>
    <submittedName>
        <fullName evidence="2">Membrane protein</fullName>
    </submittedName>
</protein>
<comment type="caution">
    <text evidence="2">The sequence shown here is derived from an EMBL/GenBank/DDBJ whole genome shotgun (WGS) entry which is preliminary data.</text>
</comment>
<dbReference type="RefSeq" id="WP_056962322.1">
    <property type="nucleotide sequence ID" value="NZ_AZEU01000018.1"/>
</dbReference>
<dbReference type="InterPro" id="IPR018580">
    <property type="entry name" value="Uncharacterised_YfhO"/>
</dbReference>
<accession>A0A0R1R7H9</accession>
<feature type="transmembrane region" description="Helical" evidence="1">
    <location>
        <begin position="132"/>
        <end position="151"/>
    </location>
</feature>
<feature type="transmembrane region" description="Helical" evidence="1">
    <location>
        <begin position="184"/>
        <end position="210"/>
    </location>
</feature>
<sequence>MRAYRFLSKHLLALALLAPILIMGAYFIGCGVYPFGKSSLLTVDMGQQYIDFYSYFRETVFGHPGQLFFAFNKDLGGDMYGVFAYYLLSPFNFIVCLFPKSMLDVAIMAITLAKYGCASLAMAFYLKHRGWSGFWLPGFGTVYALSGWMIANQLNLMWFDVVICLPLVAYGVDLIVAQHRPWPFIGWLLVALITNYYMAWMLCLFIIGYFGYANCRDWAGPKHALQAIWRFALGALLAGGMAAVVLLPTLFQLTQSKGTYTVTKMTWKFEYKPYKLLGKFFTGSFNFDQMPSGQANLFVGSLVMIGFILFFVVAKINWQERLFALAWTIFLTLSMMVEPLDLFWHGMQFPVWYPYRFSFVVVFWLMVLGTRALKLLPEGINWWQLIISLTVILAVAAFVWLHPKVFTYLKDSQILTTVIFSLFALLLLTLRDDQKPITAIMFCVLMLAESATNATITLNQLSYVSHSDYHTYTETLRSGVNAIESKHSGTYRIGKTMLRTKNDAMQIGYMGTDQFNSMFEPSVPKLFGQLGQSAGDGFVAYTNGTVITDAFLDLKYWLNPKFDASTSVPFIPQVSERPDLFGYGNTGYTKIGHTKDLALYQNPYALGLGFAASTQILKTKLIDSMPIVNQELLLSALTGTNFQTLFHKQYLSEPVLKEATWSGATVKKKTGESLATVTYTFTASSRDPYYLQIPSTFTDSVVSLTQNGHTVPIYDTFRDPELLNVTPSAPGKKQTLVVTLLKDSADFGQLQLYQLDQATVSKKLKSLQASPWHITKRGDRSLSGNITIKQNRQVLQTTLPNIAGWQVQVDGKTVKPKTTLGLFMTIPLTKGKHQITMVYTPPYLWWGLLITIICGNLVGLWWLLTPTGKHRRR</sequence>
<dbReference type="Pfam" id="PF09586">
    <property type="entry name" value="YfhO"/>
    <property type="match status" value="1"/>
</dbReference>
<feature type="transmembrane region" description="Helical" evidence="1">
    <location>
        <begin position="79"/>
        <end position="98"/>
    </location>
</feature>
<dbReference type="PATRIC" id="fig|1423769.4.peg.1438"/>
<keyword evidence="3" id="KW-1185">Reference proteome</keyword>
<gene>
    <name evidence="2" type="ORF">FD01_GL001337</name>
</gene>
<feature type="transmembrane region" description="Helical" evidence="1">
    <location>
        <begin position="437"/>
        <end position="456"/>
    </location>
</feature>
<evidence type="ECO:0000313" key="3">
    <source>
        <dbReference type="Proteomes" id="UP000051790"/>
    </source>
</evidence>
<reference evidence="2 3" key="1">
    <citation type="journal article" date="2015" name="Genome Announc.">
        <title>Expanding the biotechnology potential of lactobacilli through comparative genomics of 213 strains and associated genera.</title>
        <authorList>
            <person name="Sun Z."/>
            <person name="Harris H.M."/>
            <person name="McCann A."/>
            <person name="Guo C."/>
            <person name="Argimon S."/>
            <person name="Zhang W."/>
            <person name="Yang X."/>
            <person name="Jeffery I.B."/>
            <person name="Cooney J.C."/>
            <person name="Kagawa T.F."/>
            <person name="Liu W."/>
            <person name="Song Y."/>
            <person name="Salvetti E."/>
            <person name="Wrobel A."/>
            <person name="Rasinkangas P."/>
            <person name="Parkhill J."/>
            <person name="Rea M.C."/>
            <person name="O'Sullivan O."/>
            <person name="Ritari J."/>
            <person name="Douillard F.P."/>
            <person name="Paul Ross R."/>
            <person name="Yang R."/>
            <person name="Briner A.E."/>
            <person name="Felis G.E."/>
            <person name="de Vos W.M."/>
            <person name="Barrangou R."/>
            <person name="Klaenhammer T.R."/>
            <person name="Caufield P.W."/>
            <person name="Cui Y."/>
            <person name="Zhang H."/>
            <person name="O'Toole P.W."/>
        </authorList>
    </citation>
    <scope>NUCLEOTIDE SEQUENCE [LARGE SCALE GENOMIC DNA]</scope>
    <source>
        <strain evidence="2 3">DSM 13343</strain>
    </source>
</reference>
<dbReference type="EMBL" id="AZEU01000018">
    <property type="protein sequence ID" value="KRL53232.1"/>
    <property type="molecule type" value="Genomic_DNA"/>
</dbReference>
<organism evidence="2 3">
    <name type="scientific">Lacticaseibacillus manihotivorans DSM 13343 = JCM 12514</name>
    <dbReference type="NCBI Taxonomy" id="1423769"/>
    <lineage>
        <taxon>Bacteria</taxon>
        <taxon>Bacillati</taxon>
        <taxon>Bacillota</taxon>
        <taxon>Bacilli</taxon>
        <taxon>Lactobacillales</taxon>
        <taxon>Lactobacillaceae</taxon>
        <taxon>Lacticaseibacillus</taxon>
    </lineage>
</organism>
<keyword evidence="1" id="KW-1133">Transmembrane helix</keyword>
<feature type="transmembrane region" description="Helical" evidence="1">
    <location>
        <begin position="382"/>
        <end position="401"/>
    </location>
</feature>
<dbReference type="OrthoDB" id="9815466at2"/>
<feature type="transmembrane region" description="Helical" evidence="1">
    <location>
        <begin position="352"/>
        <end position="370"/>
    </location>
</feature>
<dbReference type="Proteomes" id="UP000051790">
    <property type="component" value="Unassembled WGS sequence"/>
</dbReference>
<keyword evidence="1" id="KW-0812">Transmembrane</keyword>
<name>A0A0R1R7H9_9LACO</name>
<proteinExistence type="predicted"/>
<feature type="transmembrane region" description="Helical" evidence="1">
    <location>
        <begin position="105"/>
        <end position="126"/>
    </location>
</feature>
<dbReference type="AlphaFoldDB" id="A0A0R1R7H9"/>
<evidence type="ECO:0000256" key="1">
    <source>
        <dbReference type="SAM" id="Phobius"/>
    </source>
</evidence>
<feature type="transmembrane region" description="Helical" evidence="1">
    <location>
        <begin position="843"/>
        <end position="864"/>
    </location>
</feature>
<feature type="transmembrane region" description="Helical" evidence="1">
    <location>
        <begin position="321"/>
        <end position="340"/>
    </location>
</feature>
<keyword evidence="1" id="KW-0472">Membrane</keyword>
<feature type="transmembrane region" description="Helical" evidence="1">
    <location>
        <begin position="158"/>
        <end position="178"/>
    </location>
</feature>